<dbReference type="AlphaFoldDB" id="A0A8J5RYA7"/>
<organism evidence="2 3">
    <name type="scientific">Zizania palustris</name>
    <name type="common">Northern wild rice</name>
    <dbReference type="NCBI Taxonomy" id="103762"/>
    <lineage>
        <taxon>Eukaryota</taxon>
        <taxon>Viridiplantae</taxon>
        <taxon>Streptophyta</taxon>
        <taxon>Embryophyta</taxon>
        <taxon>Tracheophyta</taxon>
        <taxon>Spermatophyta</taxon>
        <taxon>Magnoliopsida</taxon>
        <taxon>Liliopsida</taxon>
        <taxon>Poales</taxon>
        <taxon>Poaceae</taxon>
        <taxon>BOP clade</taxon>
        <taxon>Oryzoideae</taxon>
        <taxon>Oryzeae</taxon>
        <taxon>Zizaniinae</taxon>
        <taxon>Zizania</taxon>
    </lineage>
</organism>
<reference evidence="2" key="2">
    <citation type="submission" date="2021-02" db="EMBL/GenBank/DDBJ databases">
        <authorList>
            <person name="Kimball J.A."/>
            <person name="Haas M.W."/>
            <person name="Macchietto M."/>
            <person name="Kono T."/>
            <person name="Duquette J."/>
            <person name="Shao M."/>
        </authorList>
    </citation>
    <scope>NUCLEOTIDE SEQUENCE</scope>
    <source>
        <tissue evidence="2">Fresh leaf tissue</tissue>
    </source>
</reference>
<sequence length="312" mass="34786">MKLDSVVAKANGNMAYVRDEPVDMVQCSGGRLATAFPAQPVVASRRSGRWSPPTRRHGRGLSLAHPRAASAGVASGLLAQARPRAPPAGTAIARRTEQLPHQTRPLHHLPLRPTLQDIPKVKKFRSKPFPLFDSMEKLYEGSIATGELNFTSIETIDLPPPSQNECVNLDNPPEVSENPFLTNLDGQRESNNTINLEEEEHRTSSCSGHKGASYGKKRKQNQIARVLQEYVDFRKKQTSDFNDELDGKTKPKDDCSIKNCLAILESIEELLDEEKALATNIFKCELNREIFINFKNPNIRLLWIKGEIASKV</sequence>
<accession>A0A8J5RYA7</accession>
<dbReference type="PANTHER" id="PTHR34395:SF15">
    <property type="entry name" value="OS09G0292400 PROTEIN"/>
    <property type="match status" value="1"/>
</dbReference>
<dbReference type="Proteomes" id="UP000729402">
    <property type="component" value="Unassembled WGS sequence"/>
</dbReference>
<comment type="caution">
    <text evidence="2">The sequence shown here is derived from an EMBL/GenBank/DDBJ whole genome shotgun (WGS) entry which is preliminary data.</text>
</comment>
<dbReference type="PANTHER" id="PTHR34395">
    <property type="entry name" value="OS11G0427500 PROTEIN"/>
    <property type="match status" value="1"/>
</dbReference>
<proteinExistence type="predicted"/>
<evidence type="ECO:0000313" key="3">
    <source>
        <dbReference type="Proteomes" id="UP000729402"/>
    </source>
</evidence>
<name>A0A8J5RYA7_ZIZPA</name>
<protein>
    <submittedName>
        <fullName evidence="2">Uncharacterized protein</fullName>
    </submittedName>
</protein>
<dbReference type="OrthoDB" id="690950at2759"/>
<feature type="region of interest" description="Disordered" evidence="1">
    <location>
        <begin position="43"/>
        <end position="62"/>
    </location>
</feature>
<dbReference type="EMBL" id="JAAALK010000289">
    <property type="protein sequence ID" value="KAG8048489.1"/>
    <property type="molecule type" value="Genomic_DNA"/>
</dbReference>
<evidence type="ECO:0000256" key="1">
    <source>
        <dbReference type="SAM" id="MobiDB-lite"/>
    </source>
</evidence>
<reference evidence="2" key="1">
    <citation type="journal article" date="2021" name="bioRxiv">
        <title>Whole Genome Assembly and Annotation of Northern Wild Rice, Zizania palustris L., Supports a Whole Genome Duplication in the Zizania Genus.</title>
        <authorList>
            <person name="Haas M."/>
            <person name="Kono T."/>
            <person name="Macchietto M."/>
            <person name="Millas R."/>
            <person name="McGilp L."/>
            <person name="Shao M."/>
            <person name="Duquette J."/>
            <person name="Hirsch C.N."/>
            <person name="Kimball J."/>
        </authorList>
    </citation>
    <scope>NUCLEOTIDE SEQUENCE</scope>
    <source>
        <tissue evidence="2">Fresh leaf tissue</tissue>
    </source>
</reference>
<keyword evidence="3" id="KW-1185">Reference proteome</keyword>
<evidence type="ECO:0000313" key="2">
    <source>
        <dbReference type="EMBL" id="KAG8048489.1"/>
    </source>
</evidence>
<gene>
    <name evidence="2" type="ORF">GUJ93_ZPchr0009g1193</name>
</gene>